<keyword evidence="13" id="KW-1185">Reference proteome</keyword>
<protein>
    <recommendedName>
        <fullName evidence="11">CAF1B/HIR1 beta-propeller domain-containing protein</fullName>
    </recommendedName>
</protein>
<dbReference type="InterPro" id="IPR036322">
    <property type="entry name" value="WD40_repeat_dom_sf"/>
</dbReference>
<dbReference type="PROSITE" id="PS50294">
    <property type="entry name" value="WD_REPEATS_REGION"/>
    <property type="match status" value="1"/>
</dbReference>
<proteinExistence type="inferred from homology"/>
<dbReference type="OrthoDB" id="71227at2759"/>
<evidence type="ECO:0000256" key="6">
    <source>
        <dbReference type="ARBA" id="ARBA00022853"/>
    </source>
</evidence>
<dbReference type="GO" id="GO:0006281">
    <property type="term" value="P:DNA repair"/>
    <property type="evidence" value="ECO:0007669"/>
    <property type="project" value="UniProtKB-KW"/>
</dbReference>
<dbReference type="RefSeq" id="XP_037141381.1">
    <property type="nucleotide sequence ID" value="XM_037285485.1"/>
</dbReference>
<evidence type="ECO:0000256" key="2">
    <source>
        <dbReference type="ARBA" id="ARBA00007306"/>
    </source>
</evidence>
<comment type="similarity">
    <text evidence="2">Belongs to the WD repeat HIR1 family.</text>
</comment>
<gene>
    <name evidence="12" type="ORF">HG536_0H00820</name>
</gene>
<dbReference type="GeneID" id="59327973"/>
<accession>A0A7G3ZMH1</accession>
<keyword evidence="4" id="KW-0677">Repeat</keyword>
<dbReference type="KEGG" id="tgb:HG536_0H00820"/>
<feature type="repeat" description="WD" evidence="9">
    <location>
        <begin position="136"/>
        <end position="170"/>
    </location>
</feature>
<evidence type="ECO:0000256" key="1">
    <source>
        <dbReference type="ARBA" id="ARBA00004123"/>
    </source>
</evidence>
<dbReference type="Pfam" id="PF24105">
    <property type="entry name" value="Beta-prop_CAF1B_HIR1"/>
    <property type="match status" value="1"/>
</dbReference>
<keyword evidence="5" id="KW-0227">DNA damage</keyword>
<evidence type="ECO:0000256" key="3">
    <source>
        <dbReference type="ARBA" id="ARBA00022574"/>
    </source>
</evidence>
<dbReference type="GO" id="GO:0005634">
    <property type="term" value="C:nucleus"/>
    <property type="evidence" value="ECO:0007669"/>
    <property type="project" value="UniProtKB-SubCell"/>
</dbReference>
<feature type="repeat" description="WD" evidence="9">
    <location>
        <begin position="171"/>
        <end position="204"/>
    </location>
</feature>
<dbReference type="SUPFAM" id="SSF50978">
    <property type="entry name" value="WD40 repeat-like"/>
    <property type="match status" value="1"/>
</dbReference>
<dbReference type="Gene3D" id="2.130.10.10">
    <property type="entry name" value="YVTN repeat-like/Quinoprotein amine dehydrogenase"/>
    <property type="match status" value="2"/>
</dbReference>
<dbReference type="GO" id="GO:0033186">
    <property type="term" value="C:CAF-1 complex"/>
    <property type="evidence" value="ECO:0007669"/>
    <property type="project" value="TreeGrafter"/>
</dbReference>
<dbReference type="GO" id="GO:0006334">
    <property type="term" value="P:nucleosome assembly"/>
    <property type="evidence" value="ECO:0007669"/>
    <property type="project" value="TreeGrafter"/>
</dbReference>
<keyword evidence="7" id="KW-0234">DNA repair</keyword>
<evidence type="ECO:0000256" key="9">
    <source>
        <dbReference type="PROSITE-ProRule" id="PRU00221"/>
    </source>
</evidence>
<evidence type="ECO:0000256" key="7">
    <source>
        <dbReference type="ARBA" id="ARBA00023204"/>
    </source>
</evidence>
<evidence type="ECO:0000313" key="12">
    <source>
        <dbReference type="EMBL" id="QLL34707.1"/>
    </source>
</evidence>
<evidence type="ECO:0000313" key="13">
    <source>
        <dbReference type="Proteomes" id="UP000515788"/>
    </source>
</evidence>
<evidence type="ECO:0000256" key="5">
    <source>
        <dbReference type="ARBA" id="ARBA00022763"/>
    </source>
</evidence>
<keyword evidence="8" id="KW-0539">Nucleus</keyword>
<dbReference type="Proteomes" id="UP000515788">
    <property type="component" value="Chromosome 8"/>
</dbReference>
<keyword evidence="6" id="KW-0156">Chromatin regulator</keyword>
<dbReference type="SMART" id="SM00320">
    <property type="entry name" value="WD40"/>
    <property type="match status" value="5"/>
</dbReference>
<reference evidence="12 13" key="1">
    <citation type="submission" date="2020-06" db="EMBL/GenBank/DDBJ databases">
        <title>The yeast mating-type switching endonuclease HO is a domesticated member of an unorthodox homing genetic element family.</title>
        <authorList>
            <person name="Coughlan A.Y."/>
            <person name="Lombardi L."/>
            <person name="Braun-Galleani S."/>
            <person name="Martos A.R."/>
            <person name="Galeote V."/>
            <person name="Bigey F."/>
            <person name="Dequin S."/>
            <person name="Byrne K.P."/>
            <person name="Wolfe K.H."/>
        </authorList>
    </citation>
    <scope>NUCLEOTIDE SEQUENCE [LARGE SCALE GENOMIC DNA]</scope>
    <source>
        <strain evidence="12 13">CBS764</strain>
    </source>
</reference>
<dbReference type="InterPro" id="IPR015943">
    <property type="entry name" value="WD40/YVTN_repeat-like_dom_sf"/>
</dbReference>
<sequence>MEASNLQIYWHESQPIYSLCFQPSQDAKPKLVTAGGDNRIRVWHLNFDEVSKNKIDTIDYLSSLNQHEQAVNVVRFNHSGDILASAGDDGQLLLWKLNETKIKEFGVDEAEFEEFNETWSVWKRLRSGGGGGAYEIYDIAWSPQDEYIVTGSMDNSIRIFHVTSGECISHLTDHNHYVQGVFWDPLDQYIISQSADRAVHVYEIIRSQGQDDKLQIKLKNKIMKCELPQWQKDTDRLDLTKTKLSFLFHNETLPSFFRRPAISSCGSLFCIPAGIMKSDAGPETAGSSDSNSAVYLYTRASIKSGSNKPSMCLPFLKKPAIAVSFHPCLYELSPNNTSYLKLPYKLVFAVATSNEVLIYDTENVKPLAIVGNLHYTPLTDLAWSPDGNLLMISSTDGFCSYISFHADTFGRRISAENSARLLATFQSSETLEKPKGPLTAATKVSSGDIVNILPIKRKDSTRDNKLTNESDDTNTQDDKGKRRVQPTLVT</sequence>
<keyword evidence="3 9" id="KW-0853">WD repeat</keyword>
<feature type="repeat" description="WD" evidence="9">
    <location>
        <begin position="9"/>
        <end position="53"/>
    </location>
</feature>
<feature type="region of interest" description="Disordered" evidence="10">
    <location>
        <begin position="460"/>
        <end position="490"/>
    </location>
</feature>
<dbReference type="PANTHER" id="PTHR15271:SF4">
    <property type="entry name" value="CHROMATIN ASSEMBLY FACTOR 1 SUBUNIT B"/>
    <property type="match status" value="1"/>
</dbReference>
<dbReference type="InterPro" id="IPR055410">
    <property type="entry name" value="Beta-prop_CAF1B_HIR1"/>
</dbReference>
<evidence type="ECO:0000256" key="10">
    <source>
        <dbReference type="SAM" id="MobiDB-lite"/>
    </source>
</evidence>
<dbReference type="InterPro" id="IPR045145">
    <property type="entry name" value="PTHR15271"/>
</dbReference>
<dbReference type="GO" id="GO:0006335">
    <property type="term" value="P:DNA replication-dependent chromatin assembly"/>
    <property type="evidence" value="ECO:0007669"/>
    <property type="project" value="InterPro"/>
</dbReference>
<dbReference type="PANTHER" id="PTHR15271">
    <property type="entry name" value="CHROMATIN ASSEMBLY FACTOR 1 SUBUNIT B"/>
    <property type="match status" value="1"/>
</dbReference>
<dbReference type="EMBL" id="CP059253">
    <property type="protein sequence ID" value="QLL34707.1"/>
    <property type="molecule type" value="Genomic_DNA"/>
</dbReference>
<feature type="domain" description="CAF1B/HIR1 beta-propeller" evidence="11">
    <location>
        <begin position="6"/>
        <end position="407"/>
    </location>
</feature>
<evidence type="ECO:0000259" key="11">
    <source>
        <dbReference type="Pfam" id="PF24105"/>
    </source>
</evidence>
<comment type="subcellular location">
    <subcellularLocation>
        <location evidence="1">Nucleus</location>
    </subcellularLocation>
</comment>
<evidence type="ECO:0000256" key="4">
    <source>
        <dbReference type="ARBA" id="ARBA00022737"/>
    </source>
</evidence>
<dbReference type="PROSITE" id="PS50082">
    <property type="entry name" value="WD_REPEATS_2"/>
    <property type="match status" value="4"/>
</dbReference>
<dbReference type="AlphaFoldDB" id="A0A7G3ZMH1"/>
<evidence type="ECO:0000256" key="8">
    <source>
        <dbReference type="ARBA" id="ARBA00023242"/>
    </source>
</evidence>
<name>A0A7G3ZMH1_9SACH</name>
<dbReference type="InterPro" id="IPR001680">
    <property type="entry name" value="WD40_rpt"/>
</dbReference>
<feature type="repeat" description="WD" evidence="9">
    <location>
        <begin position="64"/>
        <end position="105"/>
    </location>
</feature>
<organism evidence="12 13">
    <name type="scientific">Torulaspora globosa</name>
    <dbReference type="NCBI Taxonomy" id="48254"/>
    <lineage>
        <taxon>Eukaryota</taxon>
        <taxon>Fungi</taxon>
        <taxon>Dikarya</taxon>
        <taxon>Ascomycota</taxon>
        <taxon>Saccharomycotina</taxon>
        <taxon>Saccharomycetes</taxon>
        <taxon>Saccharomycetales</taxon>
        <taxon>Saccharomycetaceae</taxon>
        <taxon>Torulaspora</taxon>
    </lineage>
</organism>